<dbReference type="EMBL" id="JACAZE010000026">
    <property type="protein sequence ID" value="KAF7290417.1"/>
    <property type="molecule type" value="Genomic_DNA"/>
</dbReference>
<organism evidence="1 2">
    <name type="scientific">Mycena chlorophos</name>
    <name type="common">Agaric fungus</name>
    <name type="synonym">Agaricus chlorophos</name>
    <dbReference type="NCBI Taxonomy" id="658473"/>
    <lineage>
        <taxon>Eukaryota</taxon>
        <taxon>Fungi</taxon>
        <taxon>Dikarya</taxon>
        <taxon>Basidiomycota</taxon>
        <taxon>Agaricomycotina</taxon>
        <taxon>Agaricomycetes</taxon>
        <taxon>Agaricomycetidae</taxon>
        <taxon>Agaricales</taxon>
        <taxon>Marasmiineae</taxon>
        <taxon>Mycenaceae</taxon>
        <taxon>Mycena</taxon>
    </lineage>
</organism>
<dbReference type="Proteomes" id="UP000613580">
    <property type="component" value="Unassembled WGS sequence"/>
</dbReference>
<accession>A0A8H6VQL3</accession>
<proteinExistence type="predicted"/>
<protein>
    <submittedName>
        <fullName evidence="1">Uncharacterized protein</fullName>
    </submittedName>
</protein>
<comment type="caution">
    <text evidence="1">The sequence shown here is derived from an EMBL/GenBank/DDBJ whole genome shotgun (WGS) entry which is preliminary data.</text>
</comment>
<keyword evidence="2" id="KW-1185">Reference proteome</keyword>
<sequence length="303" mass="32798">MMGLTPRPNSSAQSPFQGVNRLLRKLQRLPAIPQGVVAAVLPQTTSSASIEVRRRRWKMRRRGVESHKAQKLGLAGHLILVVRPAHFCTPSTRLAPQPFDPNLWKRLRYTLWHFQKLPPAASIARWIRKPVPREPGTVDDQPLCSDARDRIQLEPAPASSNAGPANAAGIFAPSSLFLLSGRKKLQFVATGLVLLSASRARRARGHLSVVNSEAHNCLPTVASWRQPSARVFAGILSRMAVQGRRPGSAFFLGPKDIVHSLRSGRLVDRGSTGPTGPVVGGRRSVDFCRSLGPSLGIGAAVSG</sequence>
<reference evidence="1" key="1">
    <citation type="submission" date="2020-05" db="EMBL/GenBank/DDBJ databases">
        <title>Mycena genomes resolve the evolution of fungal bioluminescence.</title>
        <authorList>
            <person name="Tsai I.J."/>
        </authorList>
    </citation>
    <scope>NUCLEOTIDE SEQUENCE</scope>
    <source>
        <strain evidence="1">110903Hualien_Pintung</strain>
    </source>
</reference>
<evidence type="ECO:0000313" key="2">
    <source>
        <dbReference type="Proteomes" id="UP000613580"/>
    </source>
</evidence>
<dbReference type="AlphaFoldDB" id="A0A8H6VQL3"/>
<evidence type="ECO:0000313" key="1">
    <source>
        <dbReference type="EMBL" id="KAF7290417.1"/>
    </source>
</evidence>
<gene>
    <name evidence="1" type="ORF">HMN09_01299800</name>
</gene>
<name>A0A8H6VQL3_MYCCL</name>